<feature type="transmembrane region" description="Helical" evidence="1">
    <location>
        <begin position="89"/>
        <end position="113"/>
    </location>
</feature>
<proteinExistence type="predicted"/>
<feature type="transmembrane region" description="Helical" evidence="1">
    <location>
        <begin position="134"/>
        <end position="160"/>
    </location>
</feature>
<keyword evidence="1" id="KW-0812">Transmembrane</keyword>
<dbReference type="Proteomes" id="UP000318413">
    <property type="component" value="Unassembled WGS sequence"/>
</dbReference>
<feature type="transmembrane region" description="Helical" evidence="1">
    <location>
        <begin position="59"/>
        <end position="77"/>
    </location>
</feature>
<comment type="caution">
    <text evidence="2">The sequence shown here is derived from an EMBL/GenBank/DDBJ whole genome shotgun (WGS) entry which is preliminary data.</text>
</comment>
<protein>
    <submittedName>
        <fullName evidence="2">Uncharacterized protein</fullName>
    </submittedName>
</protein>
<keyword evidence="1" id="KW-0472">Membrane</keyword>
<evidence type="ECO:0000313" key="3">
    <source>
        <dbReference type="Proteomes" id="UP000318413"/>
    </source>
</evidence>
<evidence type="ECO:0000256" key="1">
    <source>
        <dbReference type="SAM" id="Phobius"/>
    </source>
</evidence>
<dbReference type="AlphaFoldDB" id="A0A502CDZ3"/>
<accession>A0A502CDZ3</accession>
<sequence length="186" mass="18776">MPGGVGAALCGLALCAALVAMADRRDGAMLAALGVAIGLGPGGLLLIPLMGGVTIRRRAWRAVPFGAIAGGATWLAIGPWSTGATLPSLWVVAATWPSLFALIVASGVAFAAWTAANASARGDASDAAHDRLALLALVGGALFVPTPAGAVLLPLMIVLASKSPHWQRQRPANDNHPVRRSVRLAA</sequence>
<keyword evidence="1" id="KW-1133">Transmembrane helix</keyword>
<organism evidence="2 3">
    <name type="scientific">Sphingomonas oligophenolica</name>
    <dbReference type="NCBI Taxonomy" id="301154"/>
    <lineage>
        <taxon>Bacteria</taxon>
        <taxon>Pseudomonadati</taxon>
        <taxon>Pseudomonadota</taxon>
        <taxon>Alphaproteobacteria</taxon>
        <taxon>Sphingomonadales</taxon>
        <taxon>Sphingomonadaceae</taxon>
        <taxon>Sphingomonas</taxon>
    </lineage>
</organism>
<gene>
    <name evidence="2" type="ORF">EAH84_11480</name>
</gene>
<keyword evidence="3" id="KW-1185">Reference proteome</keyword>
<dbReference type="EMBL" id="RCZK01000009">
    <property type="protein sequence ID" value="TPG10900.1"/>
    <property type="molecule type" value="Genomic_DNA"/>
</dbReference>
<name>A0A502CDZ3_9SPHN</name>
<feature type="transmembrane region" description="Helical" evidence="1">
    <location>
        <begin position="32"/>
        <end position="52"/>
    </location>
</feature>
<reference evidence="2 3" key="1">
    <citation type="journal article" date="2019" name="Environ. Microbiol.">
        <title>Species interactions and distinct microbial communities in high Arctic permafrost affected cryosols are associated with the CH4 and CO2 gas fluxes.</title>
        <authorList>
            <person name="Altshuler I."/>
            <person name="Hamel J."/>
            <person name="Turney S."/>
            <person name="Magnuson E."/>
            <person name="Levesque R."/>
            <person name="Greer C."/>
            <person name="Whyte L.G."/>
        </authorList>
    </citation>
    <scope>NUCLEOTIDE SEQUENCE [LARGE SCALE GENOMIC DNA]</scope>
    <source>
        <strain evidence="2 3">S5.1</strain>
    </source>
</reference>
<evidence type="ECO:0000313" key="2">
    <source>
        <dbReference type="EMBL" id="TPG10900.1"/>
    </source>
</evidence>